<dbReference type="GO" id="GO:0005886">
    <property type="term" value="C:plasma membrane"/>
    <property type="evidence" value="ECO:0007669"/>
    <property type="project" value="UniProtKB-SubCell"/>
</dbReference>
<evidence type="ECO:0000313" key="9">
    <source>
        <dbReference type="EMBL" id="ANY66657.1"/>
    </source>
</evidence>
<accession>A0A1B2DG03</accession>
<evidence type="ECO:0000256" key="7">
    <source>
        <dbReference type="RuleBase" id="RU363032"/>
    </source>
</evidence>
<evidence type="ECO:0000256" key="2">
    <source>
        <dbReference type="ARBA" id="ARBA00022448"/>
    </source>
</evidence>
<proteinExistence type="inferred from homology"/>
<evidence type="ECO:0000256" key="4">
    <source>
        <dbReference type="ARBA" id="ARBA00022692"/>
    </source>
</evidence>
<feature type="transmembrane region" description="Helical" evidence="7">
    <location>
        <begin position="232"/>
        <end position="252"/>
    </location>
</feature>
<feature type="transmembrane region" description="Helical" evidence="7">
    <location>
        <begin position="67"/>
        <end position="89"/>
    </location>
</feature>
<feature type="transmembrane region" description="Helical" evidence="7">
    <location>
        <begin position="174"/>
        <end position="197"/>
    </location>
</feature>
<evidence type="ECO:0000256" key="6">
    <source>
        <dbReference type="ARBA" id="ARBA00023136"/>
    </source>
</evidence>
<keyword evidence="3" id="KW-1003">Cell membrane</keyword>
<dbReference type="AlphaFoldDB" id="A0A1B2DG03"/>
<dbReference type="RefSeq" id="WP_172455435.1">
    <property type="nucleotide sequence ID" value="NZ_CP016808.1"/>
</dbReference>
<gene>
    <name evidence="9" type="ORF">BBD42_09435</name>
</gene>
<dbReference type="PROSITE" id="PS50928">
    <property type="entry name" value="ABC_TM1"/>
    <property type="match status" value="1"/>
</dbReference>
<evidence type="ECO:0000256" key="1">
    <source>
        <dbReference type="ARBA" id="ARBA00004651"/>
    </source>
</evidence>
<dbReference type="EMBL" id="CP016808">
    <property type="protein sequence ID" value="ANY66657.1"/>
    <property type="molecule type" value="Genomic_DNA"/>
</dbReference>
<evidence type="ECO:0000256" key="3">
    <source>
        <dbReference type="ARBA" id="ARBA00022475"/>
    </source>
</evidence>
<name>A0A1B2DG03_9BACL</name>
<keyword evidence="5 7" id="KW-1133">Transmembrane helix</keyword>
<dbReference type="Pfam" id="PF00528">
    <property type="entry name" value="BPD_transp_1"/>
    <property type="match status" value="1"/>
</dbReference>
<reference evidence="9" key="1">
    <citation type="submission" date="2016-08" db="EMBL/GenBank/DDBJ databases">
        <title>Complete Genome Seqeunce of Paenibacillus sp. BIHB 4019 from tea rhizoplane.</title>
        <authorList>
            <person name="Thakur R."/>
            <person name="Swarnkar M.K."/>
            <person name="Gulati A."/>
        </authorList>
    </citation>
    <scope>NUCLEOTIDE SEQUENCE [LARGE SCALE GENOMIC DNA]</scope>
    <source>
        <strain evidence="9">BIHB4019</strain>
    </source>
</reference>
<feature type="transmembrane region" description="Helical" evidence="7">
    <location>
        <begin position="7"/>
        <end position="27"/>
    </location>
</feature>
<dbReference type="InterPro" id="IPR000515">
    <property type="entry name" value="MetI-like"/>
</dbReference>
<dbReference type="Gene3D" id="1.10.3720.10">
    <property type="entry name" value="MetI-like"/>
    <property type="match status" value="1"/>
</dbReference>
<sequence length="268" mass="29831">MKTASMWFCLIVISLLSLFPFYIMIVMGTHYSEDLFKGIPILPGNYLGENLKTVLQADFLKVYGNSLIVSVASVLLATLTSTLIGYAVAKFEFRGRKLLQTFVIITMMVPTQVGLIGYIIEMRHLGVGNTLWPVILVWAAFPFGAFFMIQFMRDSIPTDLLECARIDGCSEPGILLRIVLPIMKPGLATLATLVFLWSWNNYLLPLVTINKSEWYTLPIFISNLGIVHRTDYAARMTALTMTTIPVLILFILGSKTFMKGLTAGAVKG</sequence>
<organism evidence="9">
    <name type="scientific">Paenibacillus sp. BIHB 4019</name>
    <dbReference type="NCBI Taxonomy" id="1870819"/>
    <lineage>
        <taxon>Bacteria</taxon>
        <taxon>Bacillati</taxon>
        <taxon>Bacillota</taxon>
        <taxon>Bacilli</taxon>
        <taxon>Bacillales</taxon>
        <taxon>Paenibacillaceae</taxon>
        <taxon>Paenibacillus</taxon>
    </lineage>
</organism>
<feature type="transmembrane region" description="Helical" evidence="7">
    <location>
        <begin position="101"/>
        <end position="120"/>
    </location>
</feature>
<dbReference type="GO" id="GO:0055085">
    <property type="term" value="P:transmembrane transport"/>
    <property type="evidence" value="ECO:0007669"/>
    <property type="project" value="InterPro"/>
</dbReference>
<feature type="transmembrane region" description="Helical" evidence="7">
    <location>
        <begin position="132"/>
        <end position="153"/>
    </location>
</feature>
<evidence type="ECO:0000259" key="8">
    <source>
        <dbReference type="PROSITE" id="PS50928"/>
    </source>
</evidence>
<comment type="subcellular location">
    <subcellularLocation>
        <location evidence="1 7">Cell membrane</location>
        <topology evidence="1 7">Multi-pass membrane protein</topology>
    </subcellularLocation>
</comment>
<keyword evidence="2 7" id="KW-0813">Transport</keyword>
<protein>
    <submittedName>
        <fullName evidence="9">ABC transporter permease</fullName>
    </submittedName>
</protein>
<dbReference type="InterPro" id="IPR035906">
    <property type="entry name" value="MetI-like_sf"/>
</dbReference>
<dbReference type="PANTHER" id="PTHR43744">
    <property type="entry name" value="ABC TRANSPORTER PERMEASE PROTEIN MG189-RELATED-RELATED"/>
    <property type="match status" value="1"/>
</dbReference>
<evidence type="ECO:0000256" key="5">
    <source>
        <dbReference type="ARBA" id="ARBA00022989"/>
    </source>
</evidence>
<comment type="similarity">
    <text evidence="7">Belongs to the binding-protein-dependent transport system permease family.</text>
</comment>
<dbReference type="PANTHER" id="PTHR43744:SF12">
    <property type="entry name" value="ABC TRANSPORTER PERMEASE PROTEIN MG189-RELATED"/>
    <property type="match status" value="1"/>
</dbReference>
<feature type="domain" description="ABC transmembrane type-1" evidence="8">
    <location>
        <begin position="63"/>
        <end position="253"/>
    </location>
</feature>
<dbReference type="SUPFAM" id="SSF161098">
    <property type="entry name" value="MetI-like"/>
    <property type="match status" value="1"/>
</dbReference>
<keyword evidence="6 7" id="KW-0472">Membrane</keyword>
<keyword evidence="4 7" id="KW-0812">Transmembrane</keyword>
<dbReference type="CDD" id="cd06261">
    <property type="entry name" value="TM_PBP2"/>
    <property type="match status" value="1"/>
</dbReference>